<evidence type="ECO:0000256" key="1">
    <source>
        <dbReference type="ARBA" id="ARBA00004141"/>
    </source>
</evidence>
<dbReference type="InterPro" id="IPR047817">
    <property type="entry name" value="ABC2_TM_bact-type"/>
</dbReference>
<evidence type="ECO:0000259" key="7">
    <source>
        <dbReference type="PROSITE" id="PS51012"/>
    </source>
</evidence>
<evidence type="ECO:0000256" key="6">
    <source>
        <dbReference type="RuleBase" id="RU361157"/>
    </source>
</evidence>
<name>A0A7X0EY32_9ACTN</name>
<dbReference type="PANTHER" id="PTHR43027:SF2">
    <property type="entry name" value="TRANSPORT PERMEASE PROTEIN"/>
    <property type="match status" value="1"/>
</dbReference>
<dbReference type="PRINTS" id="PR00164">
    <property type="entry name" value="ABC2TRNSPORT"/>
</dbReference>
<dbReference type="AlphaFoldDB" id="A0A7X0EY32"/>
<keyword evidence="2 6" id="KW-0812">Transmembrane</keyword>
<comment type="subcellular location">
    <subcellularLocation>
        <location evidence="6">Cell membrane</location>
        <topology evidence="6">Multi-pass membrane protein</topology>
    </subcellularLocation>
    <subcellularLocation>
        <location evidence="1">Membrane</location>
        <topology evidence="1">Multi-pass membrane protein</topology>
    </subcellularLocation>
</comment>
<keyword evidence="6" id="KW-1003">Cell membrane</keyword>
<evidence type="ECO:0000256" key="3">
    <source>
        <dbReference type="ARBA" id="ARBA00022989"/>
    </source>
</evidence>
<dbReference type="PIRSF" id="PIRSF006648">
    <property type="entry name" value="DrrB"/>
    <property type="match status" value="1"/>
</dbReference>
<dbReference type="InterPro" id="IPR000412">
    <property type="entry name" value="ABC_2_transport"/>
</dbReference>
<dbReference type="Proteomes" id="UP000583800">
    <property type="component" value="Unassembled WGS sequence"/>
</dbReference>
<dbReference type="GO" id="GO:0140359">
    <property type="term" value="F:ABC-type transporter activity"/>
    <property type="evidence" value="ECO:0007669"/>
    <property type="project" value="InterPro"/>
</dbReference>
<dbReference type="PANTHER" id="PTHR43027">
    <property type="entry name" value="DOXORUBICIN RESISTANCE ABC TRANSPORTER PERMEASE PROTEIN DRRC-RELATED"/>
    <property type="match status" value="1"/>
</dbReference>
<dbReference type="InterPro" id="IPR013525">
    <property type="entry name" value="ABC2_TM"/>
</dbReference>
<protein>
    <recommendedName>
        <fullName evidence="6">Transport permease protein</fullName>
    </recommendedName>
</protein>
<reference evidence="8 9" key="1">
    <citation type="submission" date="2020-08" db="EMBL/GenBank/DDBJ databases">
        <title>Sequencing the genomes of 1000 actinobacteria strains.</title>
        <authorList>
            <person name="Klenk H.-P."/>
        </authorList>
    </citation>
    <scope>NUCLEOTIDE SEQUENCE [LARGE SCALE GENOMIC DNA]</scope>
    <source>
        <strain evidence="8 9">DSM 45913</strain>
    </source>
</reference>
<feature type="transmembrane region" description="Helical" evidence="6">
    <location>
        <begin position="56"/>
        <end position="80"/>
    </location>
</feature>
<keyword evidence="4 6" id="KW-0472">Membrane</keyword>
<proteinExistence type="inferred from homology"/>
<sequence length="244" mass="26055">MKKLLLVETKLYLRDGGTVVFSLVLPVLLLLVIGSIPAMSQPDPAFGGERLIDTQLPAMMTLLALLTLAFTVLPAVLTTYREQGVLRRMSTTPVHPGRMLATQLLINLALGTVAVVLLVVSGRLVLGTSMPRQPVGFVLVFLLGTAALLAMGLVIAALARTGKAAPLIGTSVMFPLMFVAGMWFPREVMPDALRAVSDFSVAGPFAQALRDTWAGGWPEPLHLGVMVGGLVLFGGLAVRLFRWE</sequence>
<organism evidence="8 9">
    <name type="scientific">Nonomuraea muscovyensis</name>
    <dbReference type="NCBI Taxonomy" id="1124761"/>
    <lineage>
        <taxon>Bacteria</taxon>
        <taxon>Bacillati</taxon>
        <taxon>Actinomycetota</taxon>
        <taxon>Actinomycetes</taxon>
        <taxon>Streptosporangiales</taxon>
        <taxon>Streptosporangiaceae</taxon>
        <taxon>Nonomuraea</taxon>
    </lineage>
</organism>
<evidence type="ECO:0000256" key="5">
    <source>
        <dbReference type="ARBA" id="ARBA00023251"/>
    </source>
</evidence>
<feature type="transmembrane region" description="Helical" evidence="6">
    <location>
        <begin position="165"/>
        <end position="184"/>
    </location>
</feature>
<dbReference type="PROSITE" id="PS51012">
    <property type="entry name" value="ABC_TM2"/>
    <property type="match status" value="1"/>
</dbReference>
<evidence type="ECO:0000313" key="8">
    <source>
        <dbReference type="EMBL" id="MBB6346024.1"/>
    </source>
</evidence>
<feature type="domain" description="ABC transmembrane type-2" evidence="7">
    <location>
        <begin position="17"/>
        <end position="244"/>
    </location>
</feature>
<gene>
    <name evidence="8" type="ORF">FHU36_002533</name>
</gene>
<accession>A0A7X0EY32</accession>
<evidence type="ECO:0000313" key="9">
    <source>
        <dbReference type="Proteomes" id="UP000583800"/>
    </source>
</evidence>
<comment type="similarity">
    <text evidence="6">Belongs to the ABC-2 integral membrane protein family.</text>
</comment>
<feature type="transmembrane region" description="Helical" evidence="6">
    <location>
        <begin position="221"/>
        <end position="241"/>
    </location>
</feature>
<dbReference type="RefSeq" id="WP_185083884.1">
    <property type="nucleotide sequence ID" value="NZ_JACHJB010000001.1"/>
</dbReference>
<dbReference type="InterPro" id="IPR052902">
    <property type="entry name" value="ABC-2_transporter"/>
</dbReference>
<keyword evidence="5" id="KW-0046">Antibiotic resistance</keyword>
<dbReference type="GO" id="GO:0046677">
    <property type="term" value="P:response to antibiotic"/>
    <property type="evidence" value="ECO:0007669"/>
    <property type="project" value="UniProtKB-KW"/>
</dbReference>
<keyword evidence="3 6" id="KW-1133">Transmembrane helix</keyword>
<dbReference type="GO" id="GO:0043190">
    <property type="term" value="C:ATP-binding cassette (ABC) transporter complex"/>
    <property type="evidence" value="ECO:0007669"/>
    <property type="project" value="InterPro"/>
</dbReference>
<feature type="transmembrane region" description="Helical" evidence="6">
    <location>
        <begin position="137"/>
        <end position="158"/>
    </location>
</feature>
<dbReference type="Pfam" id="PF01061">
    <property type="entry name" value="ABC2_membrane"/>
    <property type="match status" value="1"/>
</dbReference>
<feature type="transmembrane region" description="Helical" evidence="6">
    <location>
        <begin position="12"/>
        <end position="36"/>
    </location>
</feature>
<evidence type="ECO:0000256" key="4">
    <source>
        <dbReference type="ARBA" id="ARBA00023136"/>
    </source>
</evidence>
<comment type="caution">
    <text evidence="8">The sequence shown here is derived from an EMBL/GenBank/DDBJ whole genome shotgun (WGS) entry which is preliminary data.</text>
</comment>
<dbReference type="EMBL" id="JACHJB010000001">
    <property type="protein sequence ID" value="MBB6346024.1"/>
    <property type="molecule type" value="Genomic_DNA"/>
</dbReference>
<feature type="transmembrane region" description="Helical" evidence="6">
    <location>
        <begin position="100"/>
        <end position="125"/>
    </location>
</feature>
<keyword evidence="6" id="KW-0813">Transport</keyword>
<keyword evidence="9" id="KW-1185">Reference proteome</keyword>
<evidence type="ECO:0000256" key="2">
    <source>
        <dbReference type="ARBA" id="ARBA00022692"/>
    </source>
</evidence>